<dbReference type="EMBL" id="JANFQO010000014">
    <property type="protein sequence ID" value="MCQ4166084.1"/>
    <property type="molecule type" value="Genomic_DNA"/>
</dbReference>
<proteinExistence type="predicted"/>
<dbReference type="Proteomes" id="UP001165498">
    <property type="component" value="Unassembled WGS sequence"/>
</dbReference>
<accession>A0ABT1QUX1</accession>
<dbReference type="GO" id="GO:0008168">
    <property type="term" value="F:methyltransferase activity"/>
    <property type="evidence" value="ECO:0007669"/>
    <property type="project" value="UniProtKB-KW"/>
</dbReference>
<organism evidence="2 3">
    <name type="scientific">Tahibacter harae</name>
    <dbReference type="NCBI Taxonomy" id="2963937"/>
    <lineage>
        <taxon>Bacteria</taxon>
        <taxon>Pseudomonadati</taxon>
        <taxon>Pseudomonadota</taxon>
        <taxon>Gammaproteobacteria</taxon>
        <taxon>Lysobacterales</taxon>
        <taxon>Rhodanobacteraceae</taxon>
        <taxon>Tahibacter</taxon>
    </lineage>
</organism>
<evidence type="ECO:0000259" key="1">
    <source>
        <dbReference type="Pfam" id="PF08241"/>
    </source>
</evidence>
<sequence length="212" mass="23488">MTMPVPPASPPEHWENVYRSKPRDTVSWFRPHLECSLDWIQAALPDRRARLIDVGGGASTLPDDLLAQGYENLTVLDLSEAALAVSRQRLGAAAARVSWRQGDIGEVMLEPHSIDLWHDRAVFHFFTDDTGRQAYLRQLARALKPGGHLILATFAPDGPARCSGLPVQRYDAPALQQLLGADYLLQRHTVEAHETPGGSVQPFTYCLFQRAG</sequence>
<keyword evidence="2" id="KW-0489">Methyltransferase</keyword>
<dbReference type="GO" id="GO:0032259">
    <property type="term" value="P:methylation"/>
    <property type="evidence" value="ECO:0007669"/>
    <property type="project" value="UniProtKB-KW"/>
</dbReference>
<evidence type="ECO:0000313" key="2">
    <source>
        <dbReference type="EMBL" id="MCQ4166084.1"/>
    </source>
</evidence>
<dbReference type="Pfam" id="PF08241">
    <property type="entry name" value="Methyltransf_11"/>
    <property type="match status" value="1"/>
</dbReference>
<evidence type="ECO:0000313" key="3">
    <source>
        <dbReference type="Proteomes" id="UP001165498"/>
    </source>
</evidence>
<feature type="domain" description="Methyltransferase type 11" evidence="1">
    <location>
        <begin position="53"/>
        <end position="151"/>
    </location>
</feature>
<dbReference type="PANTHER" id="PTHR12843:SF5">
    <property type="entry name" value="EEF1A LYSINE METHYLTRANSFERASE 2"/>
    <property type="match status" value="1"/>
</dbReference>
<dbReference type="InterPro" id="IPR013216">
    <property type="entry name" value="Methyltransf_11"/>
</dbReference>
<dbReference type="InterPro" id="IPR029063">
    <property type="entry name" value="SAM-dependent_MTases_sf"/>
</dbReference>
<dbReference type="RefSeq" id="WP_255915274.1">
    <property type="nucleotide sequence ID" value="NZ_JANFQO010000014.1"/>
</dbReference>
<dbReference type="PANTHER" id="PTHR12843">
    <property type="entry name" value="PROTEIN-LYSINE N-METHYLTRANSFERASE METTL10"/>
    <property type="match status" value="1"/>
</dbReference>
<keyword evidence="2" id="KW-0808">Transferase</keyword>
<protein>
    <submittedName>
        <fullName evidence="2">Class I SAM-dependent methyltransferase</fullName>
    </submittedName>
</protein>
<dbReference type="CDD" id="cd02440">
    <property type="entry name" value="AdoMet_MTases"/>
    <property type="match status" value="1"/>
</dbReference>
<name>A0ABT1QUX1_9GAMM</name>
<dbReference type="Gene3D" id="3.40.50.150">
    <property type="entry name" value="Vaccinia Virus protein VP39"/>
    <property type="match status" value="1"/>
</dbReference>
<dbReference type="SUPFAM" id="SSF53335">
    <property type="entry name" value="S-adenosyl-L-methionine-dependent methyltransferases"/>
    <property type="match status" value="1"/>
</dbReference>
<comment type="caution">
    <text evidence="2">The sequence shown here is derived from an EMBL/GenBank/DDBJ whole genome shotgun (WGS) entry which is preliminary data.</text>
</comment>
<keyword evidence="3" id="KW-1185">Reference proteome</keyword>
<gene>
    <name evidence="2" type="ORF">NM961_15285</name>
</gene>
<reference evidence="2" key="1">
    <citation type="submission" date="2022-07" db="EMBL/GenBank/DDBJ databases">
        <title>Tahibacter sp., a new gammaproteobacterium isolated from the silt sample collected at pig farm.</title>
        <authorList>
            <person name="Chen H."/>
        </authorList>
    </citation>
    <scope>NUCLEOTIDE SEQUENCE</scope>
    <source>
        <strain evidence="2">P2K</strain>
    </source>
</reference>